<name>A0A251YE28_9MICO</name>
<dbReference type="GO" id="GO:0016787">
    <property type="term" value="F:hydrolase activity"/>
    <property type="evidence" value="ECO:0007669"/>
    <property type="project" value="UniProtKB-KW"/>
</dbReference>
<reference evidence="7 8" key="1">
    <citation type="submission" date="2016-08" db="EMBL/GenBank/DDBJ databases">
        <title>Genome sequence of Clavibacter michiganensis spp strain CFBP7494.</title>
        <authorList>
            <person name="Thapa S.P."/>
            <person name="Coaker G."/>
            <person name="Jacques M.-A."/>
        </authorList>
    </citation>
    <scope>NUCLEOTIDE SEQUENCE [LARGE SCALE GENOMIC DNA]</scope>
    <source>
        <strain evidence="7">CFBP7494</strain>
    </source>
</reference>
<dbReference type="GO" id="GO:0046872">
    <property type="term" value="F:metal ion binding"/>
    <property type="evidence" value="ECO:0007669"/>
    <property type="project" value="UniProtKB-KW"/>
</dbReference>
<dbReference type="Gene3D" id="3.30.70.360">
    <property type="match status" value="1"/>
</dbReference>
<sequence length="361" mass="37171">MTSRVVALTRDLIRIDTSGADEDDALAVLAPLLEESGLAVTMVPWRPGRSNLVATWNGGGPLTLSGHLDTVPIGDVGWDHGPLKGDTDGDRLHGRGSSDMKGGVAAIVLAAIAAARRRARGFTIALTSGEETGCGGAAMLRRAELLHPRPVLVIGEATGNDVRLGHKGATWLELAAAGEAAHGSRPELGTNAIEVLADAILALRAMHPGTPHPDLGARTTNVGTVRGGTQTNLVPDTARMSVDVRPVPGAEASAVRELLSVYGDVTSTLDLPAIWSDADSALTGGILDAVRSVTGRRSEPAGVTYFTDAAVLDATRSSTYVIGPGHPDQPHTTGEWVSVSALEQSVAVYSAILAAHDAGTV</sequence>
<dbReference type="Proteomes" id="UP000194837">
    <property type="component" value="Unassembled WGS sequence"/>
</dbReference>
<keyword evidence="3" id="KW-0479">Metal-binding</keyword>
<protein>
    <submittedName>
        <fullName evidence="7">Putative succinyl-diaminopimelate desuccinylase</fullName>
    </submittedName>
</protein>
<organism evidence="7 8">
    <name type="scientific">Clavibacter michiganensis</name>
    <dbReference type="NCBI Taxonomy" id="28447"/>
    <lineage>
        <taxon>Bacteria</taxon>
        <taxon>Bacillati</taxon>
        <taxon>Actinomycetota</taxon>
        <taxon>Actinomycetes</taxon>
        <taxon>Micrococcales</taxon>
        <taxon>Microbacteriaceae</taxon>
        <taxon>Clavibacter</taxon>
    </lineage>
</organism>
<dbReference type="InterPro" id="IPR050072">
    <property type="entry name" value="Peptidase_M20A"/>
</dbReference>
<evidence type="ECO:0000256" key="3">
    <source>
        <dbReference type="ARBA" id="ARBA00022723"/>
    </source>
</evidence>
<comment type="caution">
    <text evidence="7">The sequence shown here is derived from an EMBL/GenBank/DDBJ whole genome shotgun (WGS) entry which is preliminary data.</text>
</comment>
<evidence type="ECO:0000256" key="2">
    <source>
        <dbReference type="ARBA" id="ARBA00006247"/>
    </source>
</evidence>
<comment type="similarity">
    <text evidence="2">Belongs to the peptidase M20A family.</text>
</comment>
<dbReference type="EMBL" id="MDJW01000002">
    <property type="protein sequence ID" value="OUE22507.1"/>
    <property type="molecule type" value="Genomic_DNA"/>
</dbReference>
<dbReference type="RefSeq" id="WP_086519994.1">
    <property type="nucleotide sequence ID" value="NZ_MDJW01000002.1"/>
</dbReference>
<evidence type="ECO:0000256" key="5">
    <source>
        <dbReference type="ARBA" id="ARBA00022833"/>
    </source>
</evidence>
<dbReference type="SUPFAM" id="SSF53187">
    <property type="entry name" value="Zn-dependent exopeptidases"/>
    <property type="match status" value="1"/>
</dbReference>
<dbReference type="SUPFAM" id="SSF55031">
    <property type="entry name" value="Bacterial exopeptidase dimerisation domain"/>
    <property type="match status" value="1"/>
</dbReference>
<accession>A0A251YE28</accession>
<dbReference type="Pfam" id="PF01546">
    <property type="entry name" value="Peptidase_M20"/>
    <property type="match status" value="1"/>
</dbReference>
<dbReference type="PANTHER" id="PTHR43808:SF8">
    <property type="entry name" value="PEPTIDASE M20 DIMERISATION DOMAIN-CONTAINING PROTEIN"/>
    <property type="match status" value="1"/>
</dbReference>
<dbReference type="Gene3D" id="3.40.630.10">
    <property type="entry name" value="Zn peptidases"/>
    <property type="match status" value="2"/>
</dbReference>
<dbReference type="Pfam" id="PF07687">
    <property type="entry name" value="M20_dimer"/>
    <property type="match status" value="1"/>
</dbReference>
<evidence type="ECO:0000256" key="1">
    <source>
        <dbReference type="ARBA" id="ARBA00001947"/>
    </source>
</evidence>
<dbReference type="PANTHER" id="PTHR43808">
    <property type="entry name" value="ACETYLORNITHINE DEACETYLASE"/>
    <property type="match status" value="1"/>
</dbReference>
<dbReference type="InterPro" id="IPR011650">
    <property type="entry name" value="Peptidase_M20_dimer"/>
</dbReference>
<proteinExistence type="inferred from homology"/>
<dbReference type="InterPro" id="IPR036264">
    <property type="entry name" value="Bact_exopeptidase_dim_dom"/>
</dbReference>
<gene>
    <name evidence="7" type="primary">dapE_1</name>
    <name evidence="7" type="ORF">BFL34_00032</name>
</gene>
<keyword evidence="4" id="KW-0378">Hydrolase</keyword>
<feature type="domain" description="Peptidase M20 dimerisation" evidence="6">
    <location>
        <begin position="165"/>
        <end position="258"/>
    </location>
</feature>
<dbReference type="InterPro" id="IPR002933">
    <property type="entry name" value="Peptidase_M20"/>
</dbReference>
<keyword evidence="5" id="KW-0862">Zinc</keyword>
<comment type="cofactor">
    <cofactor evidence="1">
        <name>Zn(2+)</name>
        <dbReference type="ChEBI" id="CHEBI:29105"/>
    </cofactor>
</comment>
<evidence type="ECO:0000313" key="8">
    <source>
        <dbReference type="Proteomes" id="UP000194837"/>
    </source>
</evidence>
<evidence type="ECO:0000259" key="6">
    <source>
        <dbReference type="Pfam" id="PF07687"/>
    </source>
</evidence>
<dbReference type="AlphaFoldDB" id="A0A251YE28"/>
<evidence type="ECO:0000256" key="4">
    <source>
        <dbReference type="ARBA" id="ARBA00022801"/>
    </source>
</evidence>
<evidence type="ECO:0000313" key="7">
    <source>
        <dbReference type="EMBL" id="OUE22507.1"/>
    </source>
</evidence>